<evidence type="ECO:0000256" key="3">
    <source>
        <dbReference type="ARBA" id="ARBA00022816"/>
    </source>
</evidence>
<dbReference type="OrthoDB" id="185618at2759"/>
<dbReference type="InterPro" id="IPR011993">
    <property type="entry name" value="PH-like_dom_sf"/>
</dbReference>
<dbReference type="GO" id="GO:0036228">
    <property type="term" value="P:protein localization to nuclear inner membrane"/>
    <property type="evidence" value="ECO:0007669"/>
    <property type="project" value="EnsemblFungi"/>
</dbReference>
<dbReference type="GeneID" id="14497453"/>
<dbReference type="KEGG" id="tbl:TBLA_0G01260"/>
<sequence length="653" mass="71236">MLKRVSENQITKDDIEDEEDERYGAIEPSKIASPETMSKRKIAMPKRNMKFSFRGSNENVKDESKMANAFSFLNNKSTSATAPVSASGSNTAASEKDLKMKALNSQFKDKIIDTIKNDPMADLTPILEKYKNFMKTLIHSGNATAVPTTNPVPTSSFTFTKQSPLDLASDTKSESAPVSSTNTKSQPSDDNESSDDEIKVEGPTFTLSSNPTTNNSVFTFGKNNTKKTKNDDDSESDVEIKGPQFTFSGAVQSDTFKFKDSKPVEKLETKGTENTKPISKVDLPTNSVPESTNLDTASKNTFTFSAPQTSTSDNKADDTAAKPKPFFFGQPTSTSTSDAKPNPFLFNQPTQTEKKQESKPDADNSKLSFNFAPKNTDADTPKTPTSTSTVKPSFNFGNIGSNTNTNQDSTSGGSFKFSTSNNSTTEKNTDTAKKTSFVFGTSSKEQNKEELKPTFTFGSSSTNSAPTFKFGATSTSLSATPPADFKFDLPFGQGKSNTPTTEATSSTPVVTTSNNDETSNAEPLEESHSQLDLHNGEEDENVLFSQKAKLMIFDTEKHKYDSKGVGEMRLLQKKDDKSKIRFLLRSDGMGNILLNSLLVKSFNFGPLTPQNDNLVKTPVINADGKLITYVVKFKQKADGRLFVKAIDDAKNDM</sequence>
<dbReference type="InParanoid" id="I2H6S1"/>
<dbReference type="InterPro" id="IPR000156">
    <property type="entry name" value="Ran_bind_dom"/>
</dbReference>
<dbReference type="InterPro" id="IPR053074">
    <property type="entry name" value="NPC_Nucleoporin"/>
</dbReference>
<name>I2H6S1_HENB6</name>
<keyword evidence="11" id="KW-1185">Reference proteome</keyword>
<dbReference type="GO" id="GO:0017056">
    <property type="term" value="F:structural constituent of nuclear pore"/>
    <property type="evidence" value="ECO:0007669"/>
    <property type="project" value="EnsemblFungi"/>
</dbReference>
<evidence type="ECO:0000313" key="11">
    <source>
        <dbReference type="Proteomes" id="UP000002866"/>
    </source>
</evidence>
<keyword evidence="4" id="KW-0653">Protein transport</keyword>
<evidence type="ECO:0000256" key="6">
    <source>
        <dbReference type="ARBA" id="ARBA00023132"/>
    </source>
</evidence>
<dbReference type="RefSeq" id="XP_004181592.1">
    <property type="nucleotide sequence ID" value="XM_004181544.1"/>
</dbReference>
<dbReference type="Pfam" id="PF08911">
    <property type="entry name" value="NUP50"/>
    <property type="match status" value="1"/>
</dbReference>
<dbReference type="GO" id="GO:0030466">
    <property type="term" value="P:silent mating-type cassette heterochromatin formation"/>
    <property type="evidence" value="ECO:0007669"/>
    <property type="project" value="EnsemblFungi"/>
</dbReference>
<evidence type="ECO:0000256" key="1">
    <source>
        <dbReference type="ARBA" id="ARBA00004567"/>
    </source>
</evidence>
<dbReference type="GO" id="GO:0031509">
    <property type="term" value="P:subtelomeric heterochromatin formation"/>
    <property type="evidence" value="ECO:0007669"/>
    <property type="project" value="EnsemblFungi"/>
</dbReference>
<dbReference type="SMART" id="SM00160">
    <property type="entry name" value="RanBD"/>
    <property type="match status" value="1"/>
</dbReference>
<dbReference type="GO" id="GO:0005737">
    <property type="term" value="C:cytoplasm"/>
    <property type="evidence" value="ECO:0007669"/>
    <property type="project" value="EnsemblFungi"/>
</dbReference>
<proteinExistence type="predicted"/>
<evidence type="ECO:0000259" key="9">
    <source>
        <dbReference type="PROSITE" id="PS50196"/>
    </source>
</evidence>
<dbReference type="Gene3D" id="2.30.29.30">
    <property type="entry name" value="Pleckstrin-homology domain (PH domain)/Phosphotyrosine-binding domain (PTB)"/>
    <property type="match status" value="1"/>
</dbReference>
<gene>
    <name evidence="10" type="primary">TBLA0G01260</name>
    <name evidence="10" type="ORF">TBLA_0G01260</name>
</gene>
<feature type="compositionally biased region" description="Polar residues" evidence="8">
    <location>
        <begin position="284"/>
        <end position="313"/>
    </location>
</feature>
<dbReference type="GO" id="GO:0000781">
    <property type="term" value="C:chromosome, telomeric region"/>
    <property type="evidence" value="ECO:0007669"/>
    <property type="project" value="GOC"/>
</dbReference>
<dbReference type="FunFam" id="2.30.29.30:FF:000623">
    <property type="entry name" value="Nucleoporin nup61"/>
    <property type="match status" value="1"/>
</dbReference>
<feature type="compositionally biased region" description="Low complexity" evidence="8">
    <location>
        <begin position="381"/>
        <end position="393"/>
    </location>
</feature>
<dbReference type="eggNOG" id="KOG4719">
    <property type="taxonomic scope" value="Eukaryota"/>
</dbReference>
<accession>I2H6S1</accession>
<dbReference type="OMA" id="SDGMGHI"/>
<organism evidence="10 11">
    <name type="scientific">Henningerozyma blattae (strain ATCC 34711 / CBS 6284 / DSM 70876 / NBRC 10599 / NRRL Y-10934 / UCD 77-7)</name>
    <name type="common">Yeast</name>
    <name type="synonym">Tetrapisispora blattae</name>
    <dbReference type="NCBI Taxonomy" id="1071380"/>
    <lineage>
        <taxon>Eukaryota</taxon>
        <taxon>Fungi</taxon>
        <taxon>Dikarya</taxon>
        <taxon>Ascomycota</taxon>
        <taxon>Saccharomycotina</taxon>
        <taxon>Saccharomycetes</taxon>
        <taxon>Saccharomycetales</taxon>
        <taxon>Saccharomycetaceae</taxon>
        <taxon>Henningerozyma</taxon>
    </lineage>
</organism>
<dbReference type="eggNOG" id="KOG0864">
    <property type="taxonomic scope" value="Eukaryota"/>
</dbReference>
<evidence type="ECO:0000256" key="4">
    <source>
        <dbReference type="ARBA" id="ARBA00022927"/>
    </source>
</evidence>
<feature type="region of interest" description="Disordered" evidence="8">
    <location>
        <begin position="488"/>
        <end position="537"/>
    </location>
</feature>
<keyword evidence="2" id="KW-0813">Transport</keyword>
<dbReference type="GO" id="GO:0006611">
    <property type="term" value="P:protein export from nucleus"/>
    <property type="evidence" value="ECO:0007669"/>
    <property type="project" value="EnsemblFungi"/>
</dbReference>
<feature type="compositionally biased region" description="Basic and acidic residues" evidence="8">
    <location>
        <begin position="352"/>
        <end position="364"/>
    </location>
</feature>
<dbReference type="GO" id="GO:0031990">
    <property type="term" value="P:mRNA export from nucleus in response to heat stress"/>
    <property type="evidence" value="ECO:0007669"/>
    <property type="project" value="EnsemblFungi"/>
</dbReference>
<dbReference type="PANTHER" id="PTHR38697">
    <property type="entry name" value="NUCLEAR PORE COMPLEX PROTEIN SIMILAR TO S. CEREVISIAE NUP2 (EUROFUNG)"/>
    <property type="match status" value="1"/>
</dbReference>
<dbReference type="FunCoup" id="I2H6S1">
    <property type="interactions" value="252"/>
</dbReference>
<feature type="region of interest" description="Disordered" evidence="8">
    <location>
        <begin position="143"/>
        <end position="246"/>
    </location>
</feature>
<comment type="subcellular location">
    <subcellularLocation>
        <location evidence="1">Nucleus</location>
        <location evidence="1">Nuclear pore complex</location>
    </subcellularLocation>
</comment>
<keyword evidence="3" id="KW-0509">mRNA transport</keyword>
<dbReference type="GO" id="GO:0061676">
    <property type="term" value="F:importin-alpha family protein binding"/>
    <property type="evidence" value="ECO:0007669"/>
    <property type="project" value="EnsemblFungi"/>
</dbReference>
<protein>
    <recommendedName>
        <fullName evidence="9">RanBD1 domain-containing protein</fullName>
    </recommendedName>
</protein>
<evidence type="ECO:0000313" key="10">
    <source>
        <dbReference type="EMBL" id="CCH62073.1"/>
    </source>
</evidence>
<dbReference type="GO" id="GO:0042564">
    <property type="term" value="C:NLS-dependent protein nuclear import complex"/>
    <property type="evidence" value="ECO:0007669"/>
    <property type="project" value="EnsemblFungi"/>
</dbReference>
<feature type="compositionally biased region" description="Basic and acidic residues" evidence="8">
    <location>
        <begin position="1"/>
        <end position="13"/>
    </location>
</feature>
<keyword evidence="7" id="KW-0539">Nucleus</keyword>
<evidence type="ECO:0000256" key="2">
    <source>
        <dbReference type="ARBA" id="ARBA00022448"/>
    </source>
</evidence>
<dbReference type="GO" id="GO:0044615">
    <property type="term" value="C:nuclear pore nuclear basket"/>
    <property type="evidence" value="ECO:0007669"/>
    <property type="project" value="EnsemblFungi"/>
</dbReference>
<feature type="domain" description="RanBD1" evidence="9">
    <location>
        <begin position="520"/>
        <end position="653"/>
    </location>
</feature>
<dbReference type="AlphaFoldDB" id="I2H6S1"/>
<feature type="compositionally biased region" description="Low complexity" evidence="8">
    <location>
        <begin position="408"/>
        <end position="426"/>
    </location>
</feature>
<dbReference type="PROSITE" id="PS50196">
    <property type="entry name" value="RANBD1"/>
    <property type="match status" value="1"/>
</dbReference>
<dbReference type="GO" id="GO:0006607">
    <property type="term" value="P:NLS-bearing protein import into nucleus"/>
    <property type="evidence" value="ECO:0007669"/>
    <property type="project" value="EnsemblFungi"/>
</dbReference>
<dbReference type="GO" id="GO:0044614">
    <property type="term" value="C:nuclear pore cytoplasmic filaments"/>
    <property type="evidence" value="ECO:0007669"/>
    <property type="project" value="EnsemblFungi"/>
</dbReference>
<evidence type="ECO:0000256" key="5">
    <source>
        <dbReference type="ARBA" id="ARBA00023010"/>
    </source>
</evidence>
<reference evidence="10 11" key="1">
    <citation type="journal article" date="2011" name="Proc. Natl. Acad. Sci. U.S.A.">
        <title>Evolutionary erosion of yeast sex chromosomes by mating-type switching accidents.</title>
        <authorList>
            <person name="Gordon J.L."/>
            <person name="Armisen D."/>
            <person name="Proux-Wera E."/>
            <person name="Oheigeartaigh S.S."/>
            <person name="Byrne K.P."/>
            <person name="Wolfe K.H."/>
        </authorList>
    </citation>
    <scope>NUCLEOTIDE SEQUENCE [LARGE SCALE GENOMIC DNA]</scope>
    <source>
        <strain evidence="11">ATCC 34711 / CBS 6284 / DSM 70876 / NBRC 10599 / NRRL Y-10934 / UCD 77-7</strain>
    </source>
</reference>
<dbReference type="Proteomes" id="UP000002866">
    <property type="component" value="Chromosome 7"/>
</dbReference>
<keyword evidence="6" id="KW-0906">Nuclear pore complex</keyword>
<feature type="region of interest" description="Disordered" evidence="8">
    <location>
        <begin position="1"/>
        <end position="37"/>
    </location>
</feature>
<evidence type="ECO:0000256" key="7">
    <source>
        <dbReference type="ARBA" id="ARBA00023242"/>
    </source>
</evidence>
<dbReference type="STRING" id="1071380.I2H6S1"/>
<dbReference type="GO" id="GO:0031267">
    <property type="term" value="F:small GTPase binding"/>
    <property type="evidence" value="ECO:0007669"/>
    <property type="project" value="EnsemblFungi"/>
</dbReference>
<feature type="compositionally biased region" description="Polar residues" evidence="8">
    <location>
        <begin position="205"/>
        <end position="218"/>
    </location>
</feature>
<evidence type="ECO:0000256" key="8">
    <source>
        <dbReference type="SAM" id="MobiDB-lite"/>
    </source>
</evidence>
<dbReference type="InterPro" id="IPR015007">
    <property type="entry name" value="NUP2/50/61"/>
</dbReference>
<dbReference type="EMBL" id="HE806322">
    <property type="protein sequence ID" value="CCH62073.1"/>
    <property type="molecule type" value="Genomic_DNA"/>
</dbReference>
<feature type="compositionally biased region" description="Basic and acidic residues" evidence="8">
    <location>
        <begin position="259"/>
        <end position="273"/>
    </location>
</feature>
<feature type="compositionally biased region" description="Polar residues" evidence="8">
    <location>
        <begin position="395"/>
        <end position="407"/>
    </location>
</feature>
<dbReference type="Pfam" id="PF00638">
    <property type="entry name" value="Ran_BP1"/>
    <property type="match status" value="1"/>
</dbReference>
<feature type="compositionally biased region" description="Low complexity" evidence="8">
    <location>
        <begin position="496"/>
        <end position="515"/>
    </location>
</feature>
<feature type="region of interest" description="Disordered" evidence="8">
    <location>
        <begin position="259"/>
        <end position="428"/>
    </location>
</feature>
<dbReference type="HOGENOM" id="CLU_018357_0_0_1"/>
<feature type="compositionally biased region" description="Low complexity" evidence="8">
    <location>
        <begin position="143"/>
        <end position="160"/>
    </location>
</feature>
<dbReference type="SUPFAM" id="SSF50729">
    <property type="entry name" value="PH domain-like"/>
    <property type="match status" value="1"/>
</dbReference>
<dbReference type="GO" id="GO:0016973">
    <property type="term" value="P:poly(A)+ mRNA export from nucleus"/>
    <property type="evidence" value="ECO:0007669"/>
    <property type="project" value="EnsemblFungi"/>
</dbReference>
<feature type="compositionally biased region" description="Polar residues" evidence="8">
    <location>
        <begin position="174"/>
        <end position="188"/>
    </location>
</feature>
<dbReference type="PANTHER" id="PTHR38697:SF1">
    <property type="entry name" value="NUCLEAR PORE COMPLEX PROTEIN SIMILAR TO S. CEREVISIAE NUP2 (EUROFUNG)"/>
    <property type="match status" value="1"/>
</dbReference>
<dbReference type="GO" id="GO:0000973">
    <property type="term" value="P:post-transcriptional tethering of RNA polymerase II gene DNA at nuclear periphery"/>
    <property type="evidence" value="ECO:0007669"/>
    <property type="project" value="EnsemblFungi"/>
</dbReference>
<feature type="compositionally biased region" description="Polar residues" evidence="8">
    <location>
        <begin position="330"/>
        <end position="351"/>
    </location>
</feature>
<keyword evidence="5" id="KW-0811">Translocation</keyword>
<feature type="compositionally biased region" description="Basic and acidic residues" evidence="8">
    <location>
        <begin position="525"/>
        <end position="536"/>
    </location>
</feature>